<dbReference type="Proteomes" id="UP000481087">
    <property type="component" value="Unassembled WGS sequence"/>
</dbReference>
<evidence type="ECO:0000259" key="5">
    <source>
        <dbReference type="PROSITE" id="PS50937"/>
    </source>
</evidence>
<evidence type="ECO:0000256" key="2">
    <source>
        <dbReference type="ARBA" id="ARBA00023015"/>
    </source>
</evidence>
<dbReference type="GO" id="GO:0003677">
    <property type="term" value="F:DNA binding"/>
    <property type="evidence" value="ECO:0007669"/>
    <property type="project" value="UniProtKB-KW"/>
</dbReference>
<dbReference type="Gene3D" id="3.20.80.10">
    <property type="entry name" value="Regulatory factor, effector binding domain"/>
    <property type="match status" value="1"/>
</dbReference>
<protein>
    <submittedName>
        <fullName evidence="6">MerR family transcriptional regulator</fullName>
    </submittedName>
</protein>
<evidence type="ECO:0000256" key="3">
    <source>
        <dbReference type="ARBA" id="ARBA00023125"/>
    </source>
</evidence>
<feature type="domain" description="HTH merR-type" evidence="5">
    <location>
        <begin position="13"/>
        <end position="83"/>
    </location>
</feature>
<evidence type="ECO:0000256" key="1">
    <source>
        <dbReference type="ARBA" id="ARBA00022491"/>
    </source>
</evidence>
<dbReference type="InterPro" id="IPR047057">
    <property type="entry name" value="MerR_fam"/>
</dbReference>
<keyword evidence="2" id="KW-0805">Transcription regulation</keyword>
<dbReference type="PANTHER" id="PTHR30204:SF69">
    <property type="entry name" value="MERR-FAMILY TRANSCRIPTIONAL REGULATOR"/>
    <property type="match status" value="1"/>
</dbReference>
<dbReference type="AlphaFoldDB" id="A0A6L8UTL0"/>
<dbReference type="InterPro" id="IPR029442">
    <property type="entry name" value="GyrI-like"/>
</dbReference>
<dbReference type="Pfam" id="PF06445">
    <property type="entry name" value="GyrI-like"/>
    <property type="match status" value="1"/>
</dbReference>
<keyword evidence="4" id="KW-0804">Transcription</keyword>
<comment type="caution">
    <text evidence="6">The sequence shown here is derived from an EMBL/GenBank/DDBJ whole genome shotgun (WGS) entry which is preliminary data.</text>
</comment>
<evidence type="ECO:0000256" key="4">
    <source>
        <dbReference type="ARBA" id="ARBA00023163"/>
    </source>
</evidence>
<dbReference type="InterPro" id="IPR009061">
    <property type="entry name" value="DNA-bd_dom_put_sf"/>
</dbReference>
<dbReference type="SUPFAM" id="SSF55136">
    <property type="entry name" value="Probable bacterial effector-binding domain"/>
    <property type="match status" value="1"/>
</dbReference>
<dbReference type="GO" id="GO:0003700">
    <property type="term" value="F:DNA-binding transcription factor activity"/>
    <property type="evidence" value="ECO:0007669"/>
    <property type="project" value="InterPro"/>
</dbReference>
<organism evidence="6 7">
    <name type="scientific">Paenibacillus silvestris</name>
    <dbReference type="NCBI Taxonomy" id="2606219"/>
    <lineage>
        <taxon>Bacteria</taxon>
        <taxon>Bacillati</taxon>
        <taxon>Bacillota</taxon>
        <taxon>Bacilli</taxon>
        <taxon>Bacillales</taxon>
        <taxon>Paenibacillaceae</taxon>
        <taxon>Paenibacillus</taxon>
    </lineage>
</organism>
<keyword evidence="7" id="KW-1185">Reference proteome</keyword>
<dbReference type="InterPro" id="IPR011256">
    <property type="entry name" value="Reg_factor_effector_dom_sf"/>
</dbReference>
<dbReference type="EMBL" id="WTUZ01000010">
    <property type="protein sequence ID" value="MZQ81227.1"/>
    <property type="molecule type" value="Genomic_DNA"/>
</dbReference>
<dbReference type="PANTHER" id="PTHR30204">
    <property type="entry name" value="REDOX-CYCLING DRUG-SENSING TRANSCRIPTIONAL ACTIVATOR SOXR"/>
    <property type="match status" value="1"/>
</dbReference>
<dbReference type="PROSITE" id="PS50937">
    <property type="entry name" value="HTH_MERR_2"/>
    <property type="match status" value="1"/>
</dbReference>
<proteinExistence type="predicted"/>
<keyword evidence="1" id="KW-0678">Repressor</keyword>
<dbReference type="RefSeq" id="WP_161405533.1">
    <property type="nucleotide sequence ID" value="NZ_WTUZ01000010.1"/>
</dbReference>
<dbReference type="InterPro" id="IPR010499">
    <property type="entry name" value="AraC_E-bd"/>
</dbReference>
<keyword evidence="3" id="KW-0238">DNA-binding</keyword>
<dbReference type="Gene3D" id="1.10.1660.10">
    <property type="match status" value="1"/>
</dbReference>
<dbReference type="SUPFAM" id="SSF46955">
    <property type="entry name" value="Putative DNA-binding domain"/>
    <property type="match status" value="1"/>
</dbReference>
<evidence type="ECO:0000313" key="6">
    <source>
        <dbReference type="EMBL" id="MZQ81227.1"/>
    </source>
</evidence>
<dbReference type="PROSITE" id="PS00552">
    <property type="entry name" value="HTH_MERR_1"/>
    <property type="match status" value="1"/>
</dbReference>
<sequence length="292" mass="33726">MDFEKKNRSNDQYYSIGQAAKICDLSVQTLRYYDKIGLVIPNHTDKLSGYRFYSNRDILTIKIVQDMKMLQFSLDDIGKMLKNDSLESLFTKLKTKQTEMLEEISRLEQTVKSIEQRTARIVQLQEIGSGLKDSDVLVELKRFTDRYVISDRGLYACGMEPSIVKFTELFGKVDVSSLNTNQIMTIYHENIMTFDRAESDLEFCIILDHAGTGMDYTRMIPEGDYITALYSGIPNDVSCKRIYRRLLQWIEENGYVENGSSIEQYLVDAAQMMKPDEFIVELQVPVRKALTL</sequence>
<reference evidence="6 7" key="1">
    <citation type="submission" date="2019-12" db="EMBL/GenBank/DDBJ databases">
        <title>Paenibacillus sp. nov. sp. isolated from soil.</title>
        <authorList>
            <person name="Kim J."/>
            <person name="Jeong S.E."/>
            <person name="Jung H.S."/>
            <person name="Jeon C.O."/>
        </authorList>
    </citation>
    <scope>NUCLEOTIDE SEQUENCE [LARGE SCALE GENOMIC DNA]</scope>
    <source>
        <strain evidence="6 7">5J-6</strain>
    </source>
</reference>
<evidence type="ECO:0000313" key="7">
    <source>
        <dbReference type="Proteomes" id="UP000481087"/>
    </source>
</evidence>
<gene>
    <name evidence="6" type="ORF">GQF01_03705</name>
</gene>
<dbReference type="SMART" id="SM00871">
    <property type="entry name" value="AraC_E_bind"/>
    <property type="match status" value="1"/>
</dbReference>
<dbReference type="InterPro" id="IPR000551">
    <property type="entry name" value="MerR-type_HTH_dom"/>
</dbReference>
<name>A0A6L8UTL0_9BACL</name>
<accession>A0A6L8UTL0</accession>
<dbReference type="Pfam" id="PF13411">
    <property type="entry name" value="MerR_1"/>
    <property type="match status" value="1"/>
</dbReference>
<dbReference type="SMART" id="SM00422">
    <property type="entry name" value="HTH_MERR"/>
    <property type="match status" value="1"/>
</dbReference>